<sequence length="109" mass="12632">MNKNYNSIQLFKKNRGTDNSSHEQLPKEDLPDPEQQVSELIIRPLELKEKGNSPVSTSEPSPLSPGISKILETLLPIFNTNRKDNFQLDLEKYKDVLKWPIWSIFKKPQ</sequence>
<evidence type="ECO:0000313" key="2">
    <source>
        <dbReference type="EMBL" id="MDO0825450.1"/>
    </source>
</evidence>
<proteinExistence type="predicted"/>
<protein>
    <submittedName>
        <fullName evidence="2">Uncharacterized protein</fullName>
    </submittedName>
</protein>
<evidence type="ECO:0000256" key="1">
    <source>
        <dbReference type="SAM" id="MobiDB-lite"/>
    </source>
</evidence>
<gene>
    <name evidence="2" type="ORF">M8H41_21795</name>
</gene>
<accession>A0ABT8QXT8</accession>
<keyword evidence="3" id="KW-1185">Reference proteome</keyword>
<feature type="region of interest" description="Disordered" evidence="1">
    <location>
        <begin position="1"/>
        <end position="35"/>
    </location>
</feature>
<dbReference type="EMBL" id="JAMJEV010000026">
    <property type="protein sequence ID" value="MDO0825450.1"/>
    <property type="molecule type" value="Genomic_DNA"/>
</dbReference>
<dbReference type="Proteomes" id="UP001176021">
    <property type="component" value="Unassembled WGS sequence"/>
</dbReference>
<organism evidence="2 3">
    <name type="scientific">Desulfosporosinus nitroreducens</name>
    <dbReference type="NCBI Taxonomy" id="2018668"/>
    <lineage>
        <taxon>Bacteria</taxon>
        <taxon>Bacillati</taxon>
        <taxon>Bacillota</taxon>
        <taxon>Clostridia</taxon>
        <taxon>Eubacteriales</taxon>
        <taxon>Desulfitobacteriaceae</taxon>
        <taxon>Desulfosporosinus</taxon>
    </lineage>
</organism>
<evidence type="ECO:0000313" key="3">
    <source>
        <dbReference type="Proteomes" id="UP001176021"/>
    </source>
</evidence>
<feature type="compositionally biased region" description="Basic and acidic residues" evidence="1">
    <location>
        <begin position="20"/>
        <end position="30"/>
    </location>
</feature>
<name>A0ABT8QXT8_9FIRM</name>
<comment type="caution">
    <text evidence="2">The sequence shown here is derived from an EMBL/GenBank/DDBJ whole genome shotgun (WGS) entry which is preliminary data.</text>
</comment>
<reference evidence="2" key="1">
    <citation type="submission" date="2022-05" db="EMBL/GenBank/DDBJ databases">
        <title>Expanded diversity of anoxic marine methylotrophy in a Black Sea sulfate reducing microorganism.</title>
        <authorList>
            <person name="Fischer P.Q."/>
            <person name="Stams A.J.M."/>
            <person name="Villanueva L."/>
            <person name="Sousa D.Z."/>
        </authorList>
    </citation>
    <scope>NUCLEOTIDE SEQUENCE</scope>
    <source>
        <strain evidence="2">P130</strain>
    </source>
</reference>
<dbReference type="RefSeq" id="WP_252471551.1">
    <property type="nucleotide sequence ID" value="NZ_JAMHFY010000022.1"/>
</dbReference>